<keyword evidence="2" id="KW-0539">Nucleus</keyword>
<evidence type="ECO:0000256" key="1">
    <source>
        <dbReference type="ARBA" id="ARBA00005605"/>
    </source>
</evidence>
<feature type="region of interest" description="Disordered" evidence="3">
    <location>
        <begin position="58"/>
        <end position="103"/>
    </location>
</feature>
<feature type="region of interest" description="Disordered" evidence="3">
    <location>
        <begin position="138"/>
        <end position="207"/>
    </location>
</feature>
<dbReference type="EMBL" id="JAACJL010000033">
    <property type="protein sequence ID" value="KAF4615818.1"/>
    <property type="molecule type" value="Genomic_DNA"/>
</dbReference>
<evidence type="ECO:0000313" key="5">
    <source>
        <dbReference type="Proteomes" id="UP000521872"/>
    </source>
</evidence>
<dbReference type="PANTHER" id="PTHR20835">
    <property type="entry name" value="E3 UBIQUITIN-PROTEIN LIGASE PPP1R11-RELATED"/>
    <property type="match status" value="1"/>
</dbReference>
<dbReference type="InterPro" id="IPR011107">
    <property type="entry name" value="PPI_Ypi1"/>
</dbReference>
<evidence type="ECO:0000313" key="4">
    <source>
        <dbReference type="EMBL" id="KAF4615818.1"/>
    </source>
</evidence>
<dbReference type="AlphaFoldDB" id="A0A8H4QRH5"/>
<sequence length="289" mass="31638">MSDITPRLRKWVFDYPSKLFLTSTSTLNHHPVFQAIPPFPLPLSPTHTAIRTMDLSNAMRSRGPNAGTPTDGSRTMTITRDPTKEHPASDDENEGQGPGGQVVGTLHLRGARRAINRPRVAWNEEVIDNEGCGKKKSKSVMLHNHKPRLFDKSSDESDSDSDSDSFCSGNPAHNHANHLHIRNPSPHAGLSSQQSRSNGESGTAECVREAAQGKTKSVKMDSCMYSMLQPTASLDGVLLRKHGPVYSPPSQRLPDANTPNNKAQTRPSPGFPPKRSTRRTATVARKSQK</sequence>
<evidence type="ECO:0000256" key="3">
    <source>
        <dbReference type="SAM" id="MobiDB-lite"/>
    </source>
</evidence>
<comment type="similarity">
    <text evidence="1 2">Belongs to the YPI1 family.</text>
</comment>
<dbReference type="Pfam" id="PF07491">
    <property type="entry name" value="PPI_Ypi1"/>
    <property type="match status" value="1"/>
</dbReference>
<feature type="compositionally biased region" description="Basic residues" evidence="3">
    <location>
        <begin position="138"/>
        <end position="147"/>
    </location>
</feature>
<keyword evidence="5" id="KW-1185">Reference proteome</keyword>
<dbReference type="GO" id="GO:0005634">
    <property type="term" value="C:nucleus"/>
    <property type="evidence" value="ECO:0007669"/>
    <property type="project" value="UniProtKB-SubCell"/>
</dbReference>
<dbReference type="GO" id="GO:0004865">
    <property type="term" value="F:protein serine/threonine phosphatase inhibitor activity"/>
    <property type="evidence" value="ECO:0007669"/>
    <property type="project" value="UniProtKB-UniRule"/>
</dbReference>
<reference evidence="4 5" key="1">
    <citation type="submission" date="2019-12" db="EMBL/GenBank/DDBJ databases">
        <authorList>
            <person name="Floudas D."/>
            <person name="Bentzer J."/>
            <person name="Ahren D."/>
            <person name="Johansson T."/>
            <person name="Persson P."/>
            <person name="Tunlid A."/>
        </authorList>
    </citation>
    <scope>NUCLEOTIDE SEQUENCE [LARGE SCALE GENOMIC DNA]</scope>
    <source>
        <strain evidence="4 5">CBS 102.39</strain>
    </source>
</reference>
<proteinExistence type="inferred from homology"/>
<dbReference type="PANTHER" id="PTHR20835:SF0">
    <property type="entry name" value="E3 UBIQUITIN-PROTEIN LIGASE PPP1R11"/>
    <property type="match status" value="1"/>
</dbReference>
<feature type="compositionally biased region" description="Polar residues" evidence="3">
    <location>
        <begin position="190"/>
        <end position="201"/>
    </location>
</feature>
<evidence type="ECO:0000256" key="2">
    <source>
        <dbReference type="RuleBase" id="RU367162"/>
    </source>
</evidence>
<gene>
    <name evidence="4" type="ORF">D9613_012444</name>
</gene>
<organism evidence="4 5">
    <name type="scientific">Agrocybe pediades</name>
    <dbReference type="NCBI Taxonomy" id="84607"/>
    <lineage>
        <taxon>Eukaryota</taxon>
        <taxon>Fungi</taxon>
        <taxon>Dikarya</taxon>
        <taxon>Basidiomycota</taxon>
        <taxon>Agaricomycotina</taxon>
        <taxon>Agaricomycetes</taxon>
        <taxon>Agaricomycetidae</taxon>
        <taxon>Agaricales</taxon>
        <taxon>Agaricineae</taxon>
        <taxon>Strophariaceae</taxon>
        <taxon>Agrocybe</taxon>
    </lineage>
</organism>
<name>A0A8H4QRH5_9AGAR</name>
<feature type="compositionally biased region" description="Polar residues" evidence="3">
    <location>
        <begin position="67"/>
        <end position="80"/>
    </location>
</feature>
<comment type="caution">
    <text evidence="4">The sequence shown here is derived from an EMBL/GenBank/DDBJ whole genome shotgun (WGS) entry which is preliminary data.</text>
</comment>
<comment type="function">
    <text evidence="2">Regulator of type 1 phosphatases which maintains protein phosphatase activity under strict control.</text>
</comment>
<feature type="region of interest" description="Disordered" evidence="3">
    <location>
        <begin position="239"/>
        <end position="289"/>
    </location>
</feature>
<feature type="compositionally biased region" description="Polar residues" evidence="3">
    <location>
        <begin position="257"/>
        <end position="267"/>
    </location>
</feature>
<dbReference type="GO" id="GO:0008157">
    <property type="term" value="F:protein phosphatase 1 binding"/>
    <property type="evidence" value="ECO:0007669"/>
    <property type="project" value="TreeGrafter"/>
</dbReference>
<accession>A0A8H4QRH5</accession>
<dbReference type="Proteomes" id="UP000521872">
    <property type="component" value="Unassembled WGS sequence"/>
</dbReference>
<protein>
    <recommendedName>
        <fullName evidence="2">Type 1 phosphatases regulator</fullName>
    </recommendedName>
</protein>
<comment type="subcellular location">
    <subcellularLocation>
        <location evidence="2">Nucleus</location>
    </subcellularLocation>
</comment>